<dbReference type="HOGENOM" id="CLU_190738_0_0_5"/>
<sequence>MMIPTPWYGKLAVVRACAVGIYVIAGDLLKSPAFLLKCGADIVATMGAMLAYEHYTDATSQESPMIGNEAQAAI</sequence>
<keyword evidence="2" id="KW-1185">Reference proteome</keyword>
<reference evidence="1 2" key="1">
    <citation type="journal article" date="2008" name="Infect. Immun.">
        <title>Genomic comparison of virulent Rickettsia rickettsii Sheila Smith and avirulent Rickettsia rickettsii Iowa.</title>
        <authorList>
            <person name="Ellison D.W."/>
            <person name="Clark T.R."/>
            <person name="Sturdevant D.E."/>
            <person name="Virtaneva K."/>
            <person name="Porcella S.F."/>
            <person name="Hackstadt T."/>
        </authorList>
    </citation>
    <scope>NUCLEOTIDE SEQUENCE [LARGE SCALE GENOMIC DNA]</scope>
    <source>
        <strain evidence="1 2">Iowa</strain>
    </source>
</reference>
<accession>B0BV22</accession>
<protein>
    <submittedName>
        <fullName evidence="1">Uncharacterized protein</fullName>
    </submittedName>
</protein>
<organism evidence="1 2">
    <name type="scientific">Rickettsia rickettsii (strain Iowa)</name>
    <dbReference type="NCBI Taxonomy" id="452659"/>
    <lineage>
        <taxon>Bacteria</taxon>
        <taxon>Pseudomonadati</taxon>
        <taxon>Pseudomonadota</taxon>
        <taxon>Alphaproteobacteria</taxon>
        <taxon>Rickettsiales</taxon>
        <taxon>Rickettsiaceae</taxon>
        <taxon>Rickettsieae</taxon>
        <taxon>Rickettsia</taxon>
        <taxon>spotted fever group</taxon>
    </lineage>
</organism>
<dbReference type="AlphaFoldDB" id="B0BV22"/>
<evidence type="ECO:0000313" key="1">
    <source>
        <dbReference type="EMBL" id="ABY73082.1"/>
    </source>
</evidence>
<reference evidence="1 2" key="2">
    <citation type="journal article" date="2015" name="Infect. Immun.">
        <title>Comparative genome sequencing of Rickettsia rickettsii strains that differ in virulence.</title>
        <authorList>
            <person name="Clark T.R."/>
            <person name="Noriea N.F."/>
            <person name="Bublitz D.C."/>
            <person name="Ellison D.W."/>
            <person name="Martens C."/>
            <person name="Lutter E.I."/>
            <person name="Hackstadt T."/>
        </authorList>
    </citation>
    <scope>NUCLEOTIDE SEQUENCE [LARGE SCALE GENOMIC DNA]</scope>
    <source>
        <strain evidence="1 2">Iowa</strain>
    </source>
</reference>
<name>B0BV22_RICRO</name>
<proteinExistence type="predicted"/>
<gene>
    <name evidence="1" type="ordered locus">RrIowa_1348</name>
</gene>
<dbReference type="Proteomes" id="UP000000796">
    <property type="component" value="Chromosome"/>
</dbReference>
<evidence type="ECO:0000313" key="2">
    <source>
        <dbReference type="Proteomes" id="UP000000796"/>
    </source>
</evidence>
<dbReference type="EMBL" id="CP000766">
    <property type="protein sequence ID" value="ABY73082.1"/>
    <property type="molecule type" value="Genomic_DNA"/>
</dbReference>
<dbReference type="KEGG" id="rrj:RrIowa_1348"/>